<dbReference type="InterPro" id="IPR036890">
    <property type="entry name" value="HATPase_C_sf"/>
</dbReference>
<dbReference type="NCBIfam" id="NF004189">
    <property type="entry name" value="PRK05644.1"/>
    <property type="match status" value="1"/>
</dbReference>
<evidence type="ECO:0000313" key="12">
    <source>
        <dbReference type="EMBL" id="CCC02931.1"/>
    </source>
</evidence>
<comment type="subunit">
    <text evidence="8 9">Heterotetramer composed of ParC and ParE.</text>
</comment>
<keyword evidence="4" id="KW-0479">Metal-binding</keyword>
<keyword evidence="9" id="KW-0067">ATP-binding</keyword>
<evidence type="ECO:0000256" key="3">
    <source>
        <dbReference type="ARBA" id="ARBA00010708"/>
    </source>
</evidence>
<dbReference type="PRINTS" id="PR01159">
    <property type="entry name" value="DNAGYRASEB"/>
</dbReference>
<dbReference type="FunFam" id="3.30.565.10:FF:000002">
    <property type="entry name" value="DNA gyrase subunit B"/>
    <property type="match status" value="1"/>
</dbReference>
<name>F8KBV3_LIMR5</name>
<dbReference type="PRINTS" id="PR00418">
    <property type="entry name" value="TPI2FAMILY"/>
</dbReference>
<dbReference type="InterPro" id="IPR020568">
    <property type="entry name" value="Ribosomal_Su5_D2-typ_SF"/>
</dbReference>
<evidence type="ECO:0000256" key="9">
    <source>
        <dbReference type="HAMAP-Rule" id="MF_00939"/>
    </source>
</evidence>
<keyword evidence="9" id="KW-0547">Nucleotide-binding</keyword>
<evidence type="ECO:0000256" key="10">
    <source>
        <dbReference type="SAM" id="MobiDB-lite"/>
    </source>
</evidence>
<dbReference type="PROSITE" id="PS50880">
    <property type="entry name" value="TOPRIM"/>
    <property type="match status" value="1"/>
</dbReference>
<dbReference type="SUPFAM" id="SSF55874">
    <property type="entry name" value="ATPase domain of HSP90 chaperone/DNA topoisomerase II/histidine kinase"/>
    <property type="match status" value="1"/>
</dbReference>
<gene>
    <name evidence="9" type="primary">parE</name>
    <name evidence="12" type="ORF">LRATCC53608_0182</name>
</gene>
<dbReference type="PANTHER" id="PTHR45866:SF12">
    <property type="entry name" value="DNA TOPOISOMERASE 4 SUBUNIT B"/>
    <property type="match status" value="1"/>
</dbReference>
<dbReference type="Pfam" id="PF01751">
    <property type="entry name" value="Toprim"/>
    <property type="match status" value="1"/>
</dbReference>
<dbReference type="InterPro" id="IPR000565">
    <property type="entry name" value="Topo_IIA_B"/>
</dbReference>
<dbReference type="InterPro" id="IPR002288">
    <property type="entry name" value="DNA_gyrase_B_C"/>
</dbReference>
<feature type="site" description="Interaction with DNA" evidence="9">
    <location>
        <position position="512"/>
    </location>
</feature>
<comment type="similarity">
    <text evidence="9">Belongs to the type II topoisomerase family. ParE type 2 subfamily.</text>
</comment>
<feature type="site" description="Interaction with DNA" evidence="9">
    <location>
        <position position="628"/>
    </location>
</feature>
<dbReference type="PROSITE" id="PS00177">
    <property type="entry name" value="TOPOISOMERASE_II"/>
    <property type="match status" value="1"/>
</dbReference>
<dbReference type="SMART" id="SM00433">
    <property type="entry name" value="TOP2c"/>
    <property type="match status" value="1"/>
</dbReference>
<dbReference type="GO" id="GO:0003677">
    <property type="term" value="F:DNA binding"/>
    <property type="evidence" value="ECO:0007669"/>
    <property type="project" value="UniProtKB-UniRule"/>
</dbReference>
<dbReference type="CDD" id="cd16928">
    <property type="entry name" value="HATPase_GyrB-like"/>
    <property type="match status" value="1"/>
</dbReference>
<dbReference type="GO" id="GO:0006265">
    <property type="term" value="P:DNA topological change"/>
    <property type="evidence" value="ECO:0007669"/>
    <property type="project" value="UniProtKB-UniRule"/>
</dbReference>
<dbReference type="SMART" id="SM00387">
    <property type="entry name" value="HATPase_c"/>
    <property type="match status" value="1"/>
</dbReference>
<protein>
    <recommendedName>
        <fullName evidence="9">DNA topoisomerase 4 subunit B</fullName>
        <ecNumber evidence="9">5.6.2.2</ecNumber>
    </recommendedName>
    <alternativeName>
        <fullName evidence="9">Topoisomerase IV subunit B</fullName>
    </alternativeName>
</protein>
<feature type="domain" description="Toprim" evidence="11">
    <location>
        <begin position="426"/>
        <end position="540"/>
    </location>
</feature>
<dbReference type="Pfam" id="PF00986">
    <property type="entry name" value="DNA_gyraseB_C"/>
    <property type="match status" value="1"/>
</dbReference>
<feature type="site" description="Interaction with DNA" evidence="9">
    <location>
        <position position="460"/>
    </location>
</feature>
<dbReference type="GO" id="GO:0007059">
    <property type="term" value="P:chromosome segregation"/>
    <property type="evidence" value="ECO:0007669"/>
    <property type="project" value="UniProtKB-UniRule"/>
</dbReference>
<reference evidence="12" key="1">
    <citation type="journal article" date="2011" name="J. Bacteriol.">
        <title>Genome sequence of the vertebrate gut symbiont Lactobacillus reuteri ATCC 53608.</title>
        <authorList>
            <person name="Heavens D."/>
            <person name="Tailford L.E."/>
            <person name="Crossman L."/>
            <person name="Jeffers F."/>
            <person name="Mackenzie D.A."/>
            <person name="Caccamo M."/>
            <person name="Juge N."/>
        </authorList>
    </citation>
    <scope>NUCLEOTIDE SEQUENCE [LARGE SCALE GENOMIC DNA]</scope>
    <source>
        <strain evidence="12">ATCC 53608</strain>
    </source>
</reference>
<organism evidence="12">
    <name type="scientific">Limosilactobacillus reuteri subsp. suis (strain ATCC 53608 / LMG 31752 / 1063)</name>
    <name type="common">Lactobacillus reuteri</name>
    <dbReference type="NCBI Taxonomy" id="927703"/>
    <lineage>
        <taxon>Bacteria</taxon>
        <taxon>Bacillati</taxon>
        <taxon>Bacillota</taxon>
        <taxon>Bacilli</taxon>
        <taxon>Lactobacillales</taxon>
        <taxon>Lactobacillaceae</taxon>
        <taxon>Limosilactobacillus</taxon>
    </lineage>
</organism>
<proteinExistence type="inferred from homology"/>
<dbReference type="PANTHER" id="PTHR45866">
    <property type="entry name" value="DNA GYRASE/TOPOISOMERASE SUBUNIT B"/>
    <property type="match status" value="1"/>
</dbReference>
<sequence>MAKEEVKYDASSIQVLKGLEAVRKRPGMYIGSTDSRGLHHLVYEIVDNAVDEALSGYGDEINVTIEADNAITVQDHGRGMPVGMHASGKPTPEVIMTVLHAGGKFGQSDGYKTSGGLHGVGASVVNALSSHLTLTIVRDHVRYQEIFKDGGQPVGTLKKLGKTKAENGTTVSFKPDPKIFSTTVYDYNTLANRLRESAFLLKGIKITLTDKRAGQEKQDVFQFADGIQEFVSYLNEGKDVLGKTLYFDGKQDGVEVEVAAQYNDGYSESLLSFVNNVRTPDGGTHEAGFRSAWTKTFNEYAKKVGLLKANDKNLEGSDVREGLTAVISVRIPERLLQFEGQTKDKLGTPEARKIVDAIVSEQLNYALMENGDFAQMLIRKALKAREAREAARKARNQARGGKRKGKKERNLSGKLTPAQSKNAKKNELFLVEGDSAGGSAKQGRDRKFQAILPLRGKVLNTEKAKLDDVLKNEELNTIIYTVGAGAGSEFNVEDSNYDKIIIMTDADDDGAHIQILLLTFFYKYMRPMIEAGKIYIALPPLYRLQRGRGAKTNITYAWTNEELTKLTKKMGKGAQLQRFKGLGEMNADQLWETTMNPGTRTLIQVRIEDAELAERRVTTLMGNKVEPRREWIEENVQFTLADDQESDQLVENKGQLPQTKEPTISTWNK</sequence>
<keyword evidence="7 9" id="KW-0413">Isomerase</keyword>
<dbReference type="InterPro" id="IPR013759">
    <property type="entry name" value="Topo_IIA_B_C"/>
</dbReference>
<dbReference type="SUPFAM" id="SSF56719">
    <property type="entry name" value="Type II DNA topoisomerase"/>
    <property type="match status" value="1"/>
</dbReference>
<feature type="compositionally biased region" description="Basic residues" evidence="10">
    <location>
        <begin position="393"/>
        <end position="407"/>
    </location>
</feature>
<comment type="catalytic activity">
    <reaction evidence="1 9">
        <text>ATP-dependent breakage, passage and rejoining of double-stranded DNA.</text>
        <dbReference type="EC" id="5.6.2.2"/>
    </reaction>
</comment>
<dbReference type="AlphaFoldDB" id="F8KBV3"/>
<dbReference type="InterPro" id="IPR005740">
    <property type="entry name" value="ParE_type2"/>
</dbReference>
<dbReference type="Pfam" id="PF02518">
    <property type="entry name" value="HATPase_c"/>
    <property type="match status" value="1"/>
</dbReference>
<dbReference type="InterPro" id="IPR018522">
    <property type="entry name" value="TopoIIA_CS"/>
</dbReference>
<dbReference type="Gene3D" id="3.40.50.670">
    <property type="match status" value="1"/>
</dbReference>
<dbReference type="EMBL" id="FR854361">
    <property type="protein sequence ID" value="CCC02931.1"/>
    <property type="molecule type" value="Genomic_DNA"/>
</dbReference>
<dbReference type="HAMAP" id="MF_00939">
    <property type="entry name" value="ParE_type2"/>
    <property type="match status" value="1"/>
</dbReference>
<feature type="compositionally biased region" description="Polar residues" evidence="10">
    <location>
        <begin position="655"/>
        <end position="669"/>
    </location>
</feature>
<evidence type="ECO:0000256" key="6">
    <source>
        <dbReference type="ARBA" id="ARBA00023125"/>
    </source>
</evidence>
<dbReference type="GO" id="GO:0005524">
    <property type="term" value="F:ATP binding"/>
    <property type="evidence" value="ECO:0007669"/>
    <property type="project" value="UniProtKB-UniRule"/>
</dbReference>
<dbReference type="Pfam" id="PF00204">
    <property type="entry name" value="DNA_gyraseB"/>
    <property type="match status" value="1"/>
</dbReference>
<dbReference type="InterPro" id="IPR001241">
    <property type="entry name" value="Topo_IIA"/>
</dbReference>
<accession>A0A0S4NMZ9</accession>
<evidence type="ECO:0000256" key="8">
    <source>
        <dbReference type="ARBA" id="ARBA00063644"/>
    </source>
</evidence>
<feature type="region of interest" description="Disordered" evidence="10">
    <location>
        <begin position="643"/>
        <end position="669"/>
    </location>
</feature>
<comment type="cofactor">
    <cofactor evidence="2">
        <name>Mg(2+)</name>
        <dbReference type="ChEBI" id="CHEBI:18420"/>
    </cofactor>
</comment>
<feature type="binding site" evidence="9">
    <location>
        <begin position="116"/>
        <end position="122"/>
    </location>
    <ligand>
        <name>ATP</name>
        <dbReference type="ChEBI" id="CHEBI:30616"/>
    </ligand>
</feature>
<dbReference type="InterPro" id="IPR013760">
    <property type="entry name" value="Topo_IIA-like_dom_sf"/>
</dbReference>
<keyword evidence="5" id="KW-0460">Magnesium</keyword>
<dbReference type="GO" id="GO:0034335">
    <property type="term" value="F:DNA negative supercoiling activity"/>
    <property type="evidence" value="ECO:0007669"/>
    <property type="project" value="UniProtKB-ARBA"/>
</dbReference>
<dbReference type="Gene3D" id="3.30.230.10">
    <property type="match status" value="1"/>
</dbReference>
<evidence type="ECO:0000256" key="5">
    <source>
        <dbReference type="ARBA" id="ARBA00022842"/>
    </source>
</evidence>
<feature type="region of interest" description="Disordered" evidence="10">
    <location>
        <begin position="389"/>
        <end position="419"/>
    </location>
</feature>
<evidence type="ECO:0000256" key="2">
    <source>
        <dbReference type="ARBA" id="ARBA00001946"/>
    </source>
</evidence>
<evidence type="ECO:0000259" key="11">
    <source>
        <dbReference type="PROSITE" id="PS50880"/>
    </source>
</evidence>
<dbReference type="InterPro" id="IPR006171">
    <property type="entry name" value="TOPRIM_dom"/>
</dbReference>
<comment type="function">
    <text evidence="9">Topoisomerase IV is essential for chromosome segregation. It relaxes supercoiled DNA. Performs the decatenation events required during the replication of a circular DNA molecule.</text>
</comment>
<evidence type="ECO:0000256" key="1">
    <source>
        <dbReference type="ARBA" id="ARBA00000185"/>
    </source>
</evidence>
<accession>F8KBV3</accession>
<dbReference type="EC" id="5.6.2.2" evidence="9"/>
<feature type="binding site" evidence="9">
    <location>
        <position position="343"/>
    </location>
    <ligand>
        <name>ATP</name>
        <dbReference type="ChEBI" id="CHEBI:30616"/>
    </ligand>
</feature>
<dbReference type="CDD" id="cd00822">
    <property type="entry name" value="TopoII_Trans_DNA_gyrase"/>
    <property type="match status" value="1"/>
</dbReference>
<reference evidence="12" key="2">
    <citation type="submission" date="2011-05" db="EMBL/GenBank/DDBJ databases">
        <authorList>
            <person name="Davey R."/>
        </authorList>
    </citation>
    <scope>NUCLEOTIDE SEQUENCE</scope>
    <source>
        <strain evidence="12">ATCC 53608</strain>
    </source>
</reference>
<dbReference type="NCBIfam" id="TIGR01058">
    <property type="entry name" value="parE_Gpos"/>
    <property type="match status" value="1"/>
</dbReference>
<dbReference type="FunFam" id="3.30.230.10:FF:000005">
    <property type="entry name" value="DNA gyrase subunit B"/>
    <property type="match status" value="1"/>
</dbReference>
<dbReference type="SUPFAM" id="SSF54211">
    <property type="entry name" value="Ribosomal protein S5 domain 2-like"/>
    <property type="match status" value="1"/>
</dbReference>
<comment type="similarity">
    <text evidence="3">Belongs to the type II topoisomerase GyrB family.</text>
</comment>
<dbReference type="InterPro" id="IPR003594">
    <property type="entry name" value="HATPase_dom"/>
</dbReference>
<dbReference type="FunFam" id="3.40.50.670:FF:000002">
    <property type="entry name" value="DNA gyrase subunit B"/>
    <property type="match status" value="1"/>
</dbReference>
<dbReference type="HOGENOM" id="CLU_006146_4_1_9"/>
<feature type="binding site" evidence="9">
    <location>
        <position position="75"/>
    </location>
    <ligand>
        <name>ATP</name>
        <dbReference type="ChEBI" id="CHEBI:30616"/>
    </ligand>
</feature>
<dbReference type="Gene3D" id="3.30.565.10">
    <property type="entry name" value="Histidine kinase-like ATPase, C-terminal domain"/>
    <property type="match status" value="1"/>
</dbReference>
<dbReference type="InterPro" id="IPR014721">
    <property type="entry name" value="Ribsml_uS5_D2-typ_fold_subgr"/>
</dbReference>
<evidence type="ECO:0000256" key="7">
    <source>
        <dbReference type="ARBA" id="ARBA00023235"/>
    </source>
</evidence>
<dbReference type="GO" id="GO:0046872">
    <property type="term" value="F:metal ion binding"/>
    <property type="evidence" value="ECO:0007669"/>
    <property type="project" value="UniProtKB-KW"/>
</dbReference>
<dbReference type="GO" id="GO:0005694">
    <property type="term" value="C:chromosome"/>
    <property type="evidence" value="ECO:0007669"/>
    <property type="project" value="InterPro"/>
</dbReference>
<evidence type="ECO:0000256" key="4">
    <source>
        <dbReference type="ARBA" id="ARBA00022723"/>
    </source>
</evidence>
<dbReference type="InterPro" id="IPR013506">
    <property type="entry name" value="Topo_IIA_bsu_dom2"/>
</dbReference>
<keyword evidence="9" id="KW-0799">Topoisomerase</keyword>
<feature type="binding site" evidence="9">
    <location>
        <position position="8"/>
    </location>
    <ligand>
        <name>ATP</name>
        <dbReference type="ChEBI" id="CHEBI:30616"/>
    </ligand>
</feature>
<keyword evidence="6 9" id="KW-0238">DNA-binding</keyword>
<feature type="binding site" evidence="9">
    <location>
        <position position="48"/>
    </location>
    <ligand>
        <name>ATP</name>
        <dbReference type="ChEBI" id="CHEBI:30616"/>
    </ligand>
</feature>